<dbReference type="InterPro" id="IPR000361">
    <property type="entry name" value="ATAP_core_dom"/>
</dbReference>
<comment type="caution">
    <text evidence="2">The sequence shown here is derived from an EMBL/GenBank/DDBJ whole genome shotgun (WGS) entry which is preliminary data.</text>
</comment>
<evidence type="ECO:0000259" key="1">
    <source>
        <dbReference type="Pfam" id="PF01521"/>
    </source>
</evidence>
<proteinExistence type="predicted"/>
<dbReference type="RefSeq" id="WP_404313774.1">
    <property type="nucleotide sequence ID" value="NZ_JAUIYO010000001.1"/>
</dbReference>
<gene>
    <name evidence="2" type="ORF">QYG89_01055</name>
</gene>
<dbReference type="Pfam" id="PF01521">
    <property type="entry name" value="Fe-S_biosyn"/>
    <property type="match status" value="1"/>
</dbReference>
<dbReference type="Gene3D" id="2.60.300.12">
    <property type="entry name" value="HesB-like domain"/>
    <property type="match status" value="1"/>
</dbReference>
<feature type="domain" description="Core" evidence="1">
    <location>
        <begin position="1"/>
        <end position="100"/>
    </location>
</feature>
<evidence type="ECO:0000313" key="3">
    <source>
        <dbReference type="Proteomes" id="UP001619911"/>
    </source>
</evidence>
<keyword evidence="3" id="KW-1185">Reference proteome</keyword>
<protein>
    <submittedName>
        <fullName evidence="2">Iron-sulfur cluster biosynthesis family protein</fullName>
    </submittedName>
</protein>
<dbReference type="Proteomes" id="UP001619911">
    <property type="component" value="Unassembled WGS sequence"/>
</dbReference>
<accession>A0ABW8I476</accession>
<dbReference type="SUPFAM" id="SSF89360">
    <property type="entry name" value="HesB-like domain"/>
    <property type="match status" value="1"/>
</dbReference>
<evidence type="ECO:0000313" key="2">
    <source>
        <dbReference type="EMBL" id="MFK2824282.1"/>
    </source>
</evidence>
<name>A0ABW8I476_9BACI</name>
<dbReference type="EMBL" id="JAUIYO010000001">
    <property type="protein sequence ID" value="MFK2824282.1"/>
    <property type="molecule type" value="Genomic_DNA"/>
</dbReference>
<reference evidence="2 3" key="1">
    <citation type="submission" date="2023-07" db="EMBL/GenBank/DDBJ databases">
        <title>Bacillus lucianemedeirus sp. nov, a new species isolated from an immunobiological production facility.</title>
        <authorList>
            <person name="Costa L.V."/>
            <person name="Miranda R.V.S.L."/>
            <person name="Brandao M.L.L."/>
            <person name="Reis C.M.F."/>
            <person name="Frazao A.M."/>
            <person name="Cruz F.V."/>
            <person name="Baio P.V.P."/>
            <person name="Veras J.F.C."/>
            <person name="Ramos J.N."/>
            <person name="Vieira V."/>
        </authorList>
    </citation>
    <scope>NUCLEOTIDE SEQUENCE [LARGE SCALE GENOMIC DNA]</scope>
    <source>
        <strain evidence="2 3">B190/17</strain>
    </source>
</reference>
<dbReference type="InterPro" id="IPR035903">
    <property type="entry name" value="HesB-like_dom_sf"/>
</dbReference>
<sequence length="104" mass="11368">MKIYIKEQAASRLAGKLGGGRLKLHYDTEGCGCGVNGVPVLWIVSEPADGDVEIGTNAMPVLVEKSHIVFYADELIIDVSGAHQYRLSSPQEILNGWMNLVRKE</sequence>
<organism evidence="2 3">
    <name type="scientific">Bacillus lumedeiriae</name>
    <dbReference type="NCBI Taxonomy" id="3058829"/>
    <lineage>
        <taxon>Bacteria</taxon>
        <taxon>Bacillati</taxon>
        <taxon>Bacillota</taxon>
        <taxon>Bacilli</taxon>
        <taxon>Bacillales</taxon>
        <taxon>Bacillaceae</taxon>
        <taxon>Bacillus</taxon>
    </lineage>
</organism>